<keyword evidence="5" id="KW-1185">Reference proteome</keyword>
<dbReference type="GO" id="GO:0030276">
    <property type="term" value="F:clathrin binding"/>
    <property type="evidence" value="ECO:0007669"/>
    <property type="project" value="TreeGrafter"/>
</dbReference>
<dbReference type="GO" id="GO:0000149">
    <property type="term" value="F:SNARE binding"/>
    <property type="evidence" value="ECO:0007669"/>
    <property type="project" value="TreeGrafter"/>
</dbReference>
<comment type="caution">
    <text evidence="4">The sequence shown here is derived from an EMBL/GenBank/DDBJ whole genome shotgun (WGS) entry which is preliminary data.</text>
</comment>
<dbReference type="SUPFAM" id="SSF49562">
    <property type="entry name" value="C2 domain (Calcium/lipid-binding domain, CaLB)"/>
    <property type="match status" value="2"/>
</dbReference>
<dbReference type="GO" id="GO:0005886">
    <property type="term" value="C:plasma membrane"/>
    <property type="evidence" value="ECO:0007669"/>
    <property type="project" value="TreeGrafter"/>
</dbReference>
<feature type="domain" description="C2" evidence="3">
    <location>
        <begin position="140"/>
        <end position="300"/>
    </location>
</feature>
<dbReference type="GO" id="GO:0098793">
    <property type="term" value="C:presynapse"/>
    <property type="evidence" value="ECO:0007669"/>
    <property type="project" value="GOC"/>
</dbReference>
<evidence type="ECO:0000259" key="3">
    <source>
        <dbReference type="PROSITE" id="PS50004"/>
    </source>
</evidence>
<dbReference type="Proteomes" id="UP000192578">
    <property type="component" value="Unassembled WGS sequence"/>
</dbReference>
<dbReference type="PROSITE" id="PS50004">
    <property type="entry name" value="C2"/>
    <property type="match status" value="1"/>
</dbReference>
<dbReference type="AlphaFoldDB" id="A0A1W0WE16"/>
<evidence type="ECO:0000256" key="1">
    <source>
        <dbReference type="SAM" id="MobiDB-lite"/>
    </source>
</evidence>
<dbReference type="Pfam" id="PF00168">
    <property type="entry name" value="C2"/>
    <property type="match status" value="2"/>
</dbReference>
<sequence>MGSGAIIGAAIGCGSALLLILTFIIFRYKLKRNEVTCWGFFSQQKHEFGAKNKSQSDAQKSPTTSSTVYSFSGATKSSLLLPKLSPIQPDALSSSSGFGGFNCESPYPSQTLFPSDYQRKLSTSTGYSSHSSDTYRSFEDVQELRITLHYRCYYDLDNAQLILHIVDARLSASSTGAENNNSSNGLLQPSSSPERAKQQSSSSSPHRDTYVTFYLTAANGERRCGQTKITRTSSAMAAEYDEIFAFPASYDTVTEQRLHFDVLCYNSYSRPQSLGSAEVTLDGSSLNNQDLWTDMIPSCYSPLVDSRLMGVRDNHNGRSEILVFLSFCIPREELTVNLLKAKNLAGLFPIYIQEETDIYVKTCLIADASKLKRRTGTQAFTHTSNPTLAFNESLNYSIKYPQLEACVLLIYIVQRRREPKREKTVGKCVIQFGGSASASYLQWTQQGNAQVIRSNAAWHTIVRYHHGSSDGAARSSDGGAARAAS</sequence>
<accession>A0A1W0WE16</accession>
<dbReference type="GO" id="GO:0005509">
    <property type="term" value="F:calcium ion binding"/>
    <property type="evidence" value="ECO:0007669"/>
    <property type="project" value="TreeGrafter"/>
</dbReference>
<reference evidence="5" key="1">
    <citation type="submission" date="2017-01" db="EMBL/GenBank/DDBJ databases">
        <title>Comparative genomics of anhydrobiosis in the tardigrade Hypsibius dujardini.</title>
        <authorList>
            <person name="Yoshida Y."/>
            <person name="Koutsovoulos G."/>
            <person name="Laetsch D."/>
            <person name="Stevens L."/>
            <person name="Kumar S."/>
            <person name="Horikawa D."/>
            <person name="Ishino K."/>
            <person name="Komine S."/>
            <person name="Tomita M."/>
            <person name="Blaxter M."/>
            <person name="Arakawa K."/>
        </authorList>
    </citation>
    <scope>NUCLEOTIDE SEQUENCE [LARGE SCALE GENOMIC DNA]</scope>
    <source>
        <strain evidence="5">Z151</strain>
    </source>
</reference>
<dbReference type="GO" id="GO:0048488">
    <property type="term" value="P:synaptic vesicle endocytosis"/>
    <property type="evidence" value="ECO:0007669"/>
    <property type="project" value="TreeGrafter"/>
</dbReference>
<organism evidence="4 5">
    <name type="scientific">Hypsibius exemplaris</name>
    <name type="common">Freshwater tardigrade</name>
    <dbReference type="NCBI Taxonomy" id="2072580"/>
    <lineage>
        <taxon>Eukaryota</taxon>
        <taxon>Metazoa</taxon>
        <taxon>Ecdysozoa</taxon>
        <taxon>Tardigrada</taxon>
        <taxon>Eutardigrada</taxon>
        <taxon>Parachela</taxon>
        <taxon>Hypsibioidea</taxon>
        <taxon>Hypsibiidae</taxon>
        <taxon>Hypsibius</taxon>
    </lineage>
</organism>
<dbReference type="GO" id="GO:0005544">
    <property type="term" value="F:calcium-dependent phospholipid binding"/>
    <property type="evidence" value="ECO:0007669"/>
    <property type="project" value="TreeGrafter"/>
</dbReference>
<proteinExistence type="predicted"/>
<feature type="region of interest" description="Disordered" evidence="1">
    <location>
        <begin position="174"/>
        <end position="206"/>
    </location>
</feature>
<feature type="compositionally biased region" description="Polar residues" evidence="1">
    <location>
        <begin position="174"/>
        <end position="204"/>
    </location>
</feature>
<dbReference type="OrthoDB" id="67700at2759"/>
<protein>
    <recommendedName>
        <fullName evidence="3">C2 domain-containing protein</fullName>
    </recommendedName>
</protein>
<dbReference type="GO" id="GO:0048791">
    <property type="term" value="P:calcium ion-regulated exocytosis of neurotransmitter"/>
    <property type="evidence" value="ECO:0007669"/>
    <property type="project" value="TreeGrafter"/>
</dbReference>
<dbReference type="PANTHER" id="PTHR10024:SF227">
    <property type="entry name" value="SYNAPTOTAGMIN 1"/>
    <property type="match status" value="1"/>
</dbReference>
<evidence type="ECO:0000313" key="4">
    <source>
        <dbReference type="EMBL" id="OQV13456.1"/>
    </source>
</evidence>
<feature type="transmembrane region" description="Helical" evidence="2">
    <location>
        <begin position="6"/>
        <end position="26"/>
    </location>
</feature>
<keyword evidence="2" id="KW-0472">Membrane</keyword>
<name>A0A1W0WE16_HYPEX</name>
<evidence type="ECO:0000256" key="2">
    <source>
        <dbReference type="SAM" id="Phobius"/>
    </source>
</evidence>
<dbReference type="InterPro" id="IPR035892">
    <property type="entry name" value="C2_domain_sf"/>
</dbReference>
<dbReference type="EMBL" id="MTYJ01000123">
    <property type="protein sequence ID" value="OQV13456.1"/>
    <property type="molecule type" value="Genomic_DNA"/>
</dbReference>
<dbReference type="GO" id="GO:0070382">
    <property type="term" value="C:exocytic vesicle"/>
    <property type="evidence" value="ECO:0007669"/>
    <property type="project" value="TreeGrafter"/>
</dbReference>
<dbReference type="InterPro" id="IPR000008">
    <property type="entry name" value="C2_dom"/>
</dbReference>
<dbReference type="Gene3D" id="2.60.40.150">
    <property type="entry name" value="C2 domain"/>
    <property type="match status" value="2"/>
</dbReference>
<dbReference type="SMART" id="SM00239">
    <property type="entry name" value="C2"/>
    <property type="match status" value="2"/>
</dbReference>
<gene>
    <name evidence="4" type="ORF">BV898_12308</name>
</gene>
<keyword evidence="2" id="KW-1133">Transmembrane helix</keyword>
<evidence type="ECO:0000313" key="5">
    <source>
        <dbReference type="Proteomes" id="UP000192578"/>
    </source>
</evidence>
<dbReference type="PANTHER" id="PTHR10024">
    <property type="entry name" value="SYNAPTOTAGMIN"/>
    <property type="match status" value="1"/>
</dbReference>
<dbReference type="GO" id="GO:0001786">
    <property type="term" value="F:phosphatidylserine binding"/>
    <property type="evidence" value="ECO:0007669"/>
    <property type="project" value="TreeGrafter"/>
</dbReference>
<keyword evidence="2" id="KW-0812">Transmembrane</keyword>